<dbReference type="Pfam" id="PF07940">
    <property type="entry name" value="Hepar_II_III_C"/>
    <property type="match status" value="1"/>
</dbReference>
<dbReference type="RefSeq" id="WP_377459966.1">
    <property type="nucleotide sequence ID" value="NZ_JBHLUB010000031.1"/>
</dbReference>
<evidence type="ECO:0000313" key="8">
    <source>
        <dbReference type="Proteomes" id="UP001589862"/>
    </source>
</evidence>
<dbReference type="Gene3D" id="2.70.98.70">
    <property type="match status" value="1"/>
</dbReference>
<sequence length="649" mass="73788">MTEDQNSRLIRKYLKENAQDIKGSLSQRMAQKQFQQLFELLSIPLDGLDNGLVEPTGQSFSELRELGEAFVVSDKHFRDDTIFGLGREWFNRQGLPSDQGPKDFLQTTTNEIIAQLRGSKSHWLVLGDVGLASLAGLWAARQVNLPVVLQLDHLAPRTLEEDHAWAVLSRKILRVFLQEVEWAVTDDVETAELAIRFGVQAEKLVDSNGVVIKGTRPLDFAGEEAAFIANDSSFKATNQDKKLATRYRQLGEVHVRPHKPVSLPLPPTYWEDPFNDANWRFSYHTFRWADVLRREYLRTGNEELKKLHILILKRWARTCLESNNHELISHVWSDMGAAIRSRSVALALHTYGYDPELVALLHYHLEWLKDPAHWPARGNHLLHVYRALYAMGHVLNDLDTVAKARALIFEYLRNSISPEGEDFEGSLMYQRSNMSWAKQVVAEIEACASQAVPDDIQSRIAKMANVIAYATDYGGYQAQYGDSNKHKGPVFKIGDKLPVADEEHTTIRGLHVYPRAGLGFIRSEQTENPEHNVFAMLRAYPPGDKQVHAHSDHGQVLISFGGTQVLQDSGRYTYGSNPRTWYLKSVRAHSVAVATNREDRQKTVRGDFTYQIDDPSFRAIAVSAQYDETTRWHRTLCVHSSGDIDIYDY</sequence>
<dbReference type="InterPro" id="IPR012480">
    <property type="entry name" value="Hepar_II_III_C"/>
</dbReference>
<reference evidence="7 8" key="1">
    <citation type="submission" date="2024-09" db="EMBL/GenBank/DDBJ databases">
        <authorList>
            <person name="Sun Q."/>
            <person name="Mori K."/>
        </authorList>
    </citation>
    <scope>NUCLEOTIDE SEQUENCE [LARGE SCALE GENOMIC DNA]</scope>
    <source>
        <strain evidence="7 8">NCAIM B.02604</strain>
    </source>
</reference>
<dbReference type="Gene3D" id="1.50.10.100">
    <property type="entry name" value="Chondroitin AC/alginate lyase"/>
    <property type="match status" value="1"/>
</dbReference>
<feature type="domain" description="Heparinase II/III-like C-terminal" evidence="5">
    <location>
        <begin position="513"/>
        <end position="598"/>
    </location>
</feature>
<evidence type="ECO:0000256" key="1">
    <source>
        <dbReference type="ARBA" id="ARBA00004418"/>
    </source>
</evidence>
<dbReference type="EMBL" id="JBHLUB010000031">
    <property type="protein sequence ID" value="MFC0582652.1"/>
    <property type="molecule type" value="Genomic_DNA"/>
</dbReference>
<evidence type="ECO:0000313" key="7">
    <source>
        <dbReference type="EMBL" id="MFC0582652.1"/>
    </source>
</evidence>
<dbReference type="SUPFAM" id="SSF48230">
    <property type="entry name" value="Chondroitin AC/alginate lyase"/>
    <property type="match status" value="1"/>
</dbReference>
<keyword evidence="8" id="KW-1185">Reference proteome</keyword>
<gene>
    <name evidence="7" type="ORF">ACFFFR_09720</name>
</gene>
<dbReference type="Pfam" id="PF16889">
    <property type="entry name" value="Hepar_II_III_N"/>
    <property type="match status" value="1"/>
</dbReference>
<proteinExistence type="predicted"/>
<evidence type="ECO:0000259" key="5">
    <source>
        <dbReference type="Pfam" id="PF07940"/>
    </source>
</evidence>
<dbReference type="Proteomes" id="UP001589862">
    <property type="component" value="Unassembled WGS sequence"/>
</dbReference>
<feature type="domain" description="Heparin-sulfate lyase N-terminal" evidence="6">
    <location>
        <begin position="272"/>
        <end position="483"/>
    </location>
</feature>
<dbReference type="InterPro" id="IPR008929">
    <property type="entry name" value="Chondroitin_lyas"/>
</dbReference>
<dbReference type="PANTHER" id="PTHR39210">
    <property type="entry name" value="HEPARIN-SULFATE LYASE"/>
    <property type="match status" value="1"/>
</dbReference>
<evidence type="ECO:0000256" key="2">
    <source>
        <dbReference type="ARBA" id="ARBA00022729"/>
    </source>
</evidence>
<protein>
    <submittedName>
        <fullName evidence="7">Heparinase II/III family protein</fullName>
    </submittedName>
</protein>
<comment type="subcellular location">
    <subcellularLocation>
        <location evidence="1">Periplasm</location>
    </subcellularLocation>
</comment>
<evidence type="ECO:0000256" key="3">
    <source>
        <dbReference type="ARBA" id="ARBA00022764"/>
    </source>
</evidence>
<name>A0ABV6PE23_9MICC</name>
<evidence type="ECO:0000259" key="6">
    <source>
        <dbReference type="Pfam" id="PF16889"/>
    </source>
</evidence>
<keyword evidence="3" id="KW-0574">Periplasm</keyword>
<comment type="caution">
    <text evidence="7">The sequence shown here is derived from an EMBL/GenBank/DDBJ whole genome shotgun (WGS) entry which is preliminary data.</text>
</comment>
<dbReference type="PANTHER" id="PTHR39210:SF1">
    <property type="entry name" value="HEPARIN-SULFATE LYASE"/>
    <property type="match status" value="1"/>
</dbReference>
<accession>A0ABV6PE23</accession>
<organism evidence="7 8">
    <name type="scientific">Micrococcoides hystricis</name>
    <dbReference type="NCBI Taxonomy" id="1572761"/>
    <lineage>
        <taxon>Bacteria</taxon>
        <taxon>Bacillati</taxon>
        <taxon>Actinomycetota</taxon>
        <taxon>Actinomycetes</taxon>
        <taxon>Micrococcales</taxon>
        <taxon>Micrococcaceae</taxon>
        <taxon>Micrococcoides</taxon>
    </lineage>
</organism>
<keyword evidence="4" id="KW-0456">Lyase</keyword>
<evidence type="ECO:0000256" key="4">
    <source>
        <dbReference type="ARBA" id="ARBA00023239"/>
    </source>
</evidence>
<dbReference type="InterPro" id="IPR031680">
    <property type="entry name" value="Hepar_II_III_N"/>
</dbReference>
<keyword evidence="2" id="KW-0732">Signal</keyword>